<keyword evidence="7 19" id="KW-0547">Nucleotide-binding</keyword>
<dbReference type="Pfam" id="PF00690">
    <property type="entry name" value="Cation_ATPase_N"/>
    <property type="match status" value="1"/>
</dbReference>
<evidence type="ECO:0000256" key="11">
    <source>
        <dbReference type="ARBA" id="ARBA00022860"/>
    </source>
</evidence>
<evidence type="ECO:0000256" key="8">
    <source>
        <dbReference type="ARBA" id="ARBA00022837"/>
    </source>
</evidence>
<dbReference type="SUPFAM" id="SSF56784">
    <property type="entry name" value="HAD-like"/>
    <property type="match status" value="2"/>
</dbReference>
<evidence type="ECO:0000313" key="24">
    <source>
        <dbReference type="Proteomes" id="UP000323597"/>
    </source>
</evidence>
<evidence type="ECO:0000256" key="15">
    <source>
        <dbReference type="ARBA" id="ARBA00023065"/>
    </source>
</evidence>
<feature type="transmembrane region" description="Helical" evidence="19">
    <location>
        <begin position="331"/>
        <end position="351"/>
    </location>
</feature>
<dbReference type="GO" id="GO:0005886">
    <property type="term" value="C:plasma membrane"/>
    <property type="evidence" value="ECO:0007669"/>
    <property type="project" value="TreeGrafter"/>
</dbReference>
<comment type="catalytic activity">
    <reaction evidence="17 19">
        <text>Ca(2+)(in) + ATP + H2O = Ca(2+)(out) + ADP + phosphate + H(+)</text>
        <dbReference type="Rhea" id="RHEA:18105"/>
        <dbReference type="ChEBI" id="CHEBI:15377"/>
        <dbReference type="ChEBI" id="CHEBI:15378"/>
        <dbReference type="ChEBI" id="CHEBI:29108"/>
        <dbReference type="ChEBI" id="CHEBI:30616"/>
        <dbReference type="ChEBI" id="CHEBI:43474"/>
        <dbReference type="ChEBI" id="CHEBI:456216"/>
        <dbReference type="EC" id="7.2.2.10"/>
    </reaction>
</comment>
<proteinExistence type="inferred from homology"/>
<dbReference type="GO" id="GO:0005516">
    <property type="term" value="F:calmodulin binding"/>
    <property type="evidence" value="ECO:0007669"/>
    <property type="project" value="UniProtKB-KW"/>
</dbReference>
<evidence type="ECO:0000256" key="3">
    <source>
        <dbReference type="ARBA" id="ARBA00022448"/>
    </source>
</evidence>
<dbReference type="InterPro" id="IPR006408">
    <property type="entry name" value="P-type_ATPase_IIB"/>
</dbReference>
<evidence type="ECO:0000256" key="2">
    <source>
        <dbReference type="ARBA" id="ARBA00006124"/>
    </source>
</evidence>
<keyword evidence="3 19" id="KW-0813">Transport</keyword>
<dbReference type="GO" id="GO:0005388">
    <property type="term" value="F:P-type calcium transporter activity"/>
    <property type="evidence" value="ECO:0007669"/>
    <property type="project" value="UniProtKB-EC"/>
</dbReference>
<dbReference type="InterPro" id="IPR004014">
    <property type="entry name" value="ATPase_P-typ_cation-transptr_N"/>
</dbReference>
<comment type="caution">
    <text evidence="19">Lacks conserved residue(s) required for the propagation of feature annotation.</text>
</comment>
<dbReference type="FunFam" id="3.40.50.1000:FF:000018">
    <property type="entry name" value="Calcium-transporting ATPase"/>
    <property type="match status" value="1"/>
</dbReference>
<dbReference type="EMBL" id="CM017644">
    <property type="protein sequence ID" value="TYJ20134.1"/>
    <property type="molecule type" value="Genomic_DNA"/>
</dbReference>
<name>A0A5D2Y1K5_GOSMU</name>
<keyword evidence="24" id="KW-1185">Reference proteome</keyword>
<dbReference type="Pfam" id="PF13246">
    <property type="entry name" value="Cation_ATPase"/>
    <property type="match status" value="1"/>
</dbReference>
<feature type="transmembrane region" description="Helical" evidence="19">
    <location>
        <begin position="939"/>
        <end position="957"/>
    </location>
</feature>
<dbReference type="InterPro" id="IPR036412">
    <property type="entry name" value="HAD-like_sf"/>
</dbReference>
<keyword evidence="13 19" id="KW-1133">Transmembrane helix</keyword>
<feature type="transmembrane region" description="Helical" evidence="19">
    <location>
        <begin position="374"/>
        <end position="403"/>
    </location>
</feature>
<dbReference type="InterPro" id="IPR001757">
    <property type="entry name" value="P_typ_ATPase"/>
</dbReference>
<keyword evidence="9 19" id="KW-0067">ATP-binding</keyword>
<comment type="subcellular location">
    <subcellularLocation>
        <location evidence="1 19">Membrane</location>
        <topology evidence="1 19">Multi-pass membrane protein</topology>
    </subcellularLocation>
</comment>
<dbReference type="InterPro" id="IPR023298">
    <property type="entry name" value="ATPase_P-typ_TM_dom_sf"/>
</dbReference>
<evidence type="ECO:0000256" key="14">
    <source>
        <dbReference type="ARBA" id="ARBA00022990"/>
    </source>
</evidence>
<dbReference type="PRINTS" id="PR00120">
    <property type="entry name" value="HATPASE"/>
</dbReference>
<keyword evidence="11" id="KW-0112">Calmodulin-binding</keyword>
<dbReference type="GO" id="GO:0005524">
    <property type="term" value="F:ATP binding"/>
    <property type="evidence" value="ECO:0007669"/>
    <property type="project" value="UniProtKB-KW"/>
</dbReference>
<evidence type="ECO:0000256" key="7">
    <source>
        <dbReference type="ARBA" id="ARBA00022741"/>
    </source>
</evidence>
<dbReference type="FunFam" id="3.40.1110.10:FF:000013">
    <property type="entry name" value="Calcium-transporting ATPase"/>
    <property type="match status" value="1"/>
</dbReference>
<keyword evidence="16 19" id="KW-0472">Membrane</keyword>
<evidence type="ECO:0000256" key="9">
    <source>
        <dbReference type="ARBA" id="ARBA00022840"/>
    </source>
</evidence>
<evidence type="ECO:0000256" key="17">
    <source>
        <dbReference type="ARBA" id="ARBA00048694"/>
    </source>
</evidence>
<dbReference type="FunFam" id="1.20.1110.10:FF:000039">
    <property type="entry name" value="Calcium-transporting ATPase"/>
    <property type="match status" value="1"/>
</dbReference>
<keyword evidence="10" id="KW-0460">Magnesium</keyword>
<dbReference type="Gene3D" id="3.40.1110.10">
    <property type="entry name" value="Calcium-transporting ATPase, cytoplasmic domain N"/>
    <property type="match status" value="1"/>
</dbReference>
<accession>A0A5D2Y1K5</accession>
<dbReference type="PRINTS" id="PR00119">
    <property type="entry name" value="CATATPASE"/>
</dbReference>
<feature type="domain" description="Cation-transporting P-type ATPase C-terminal" evidence="21">
    <location>
        <begin position="821"/>
        <end position="990"/>
    </location>
</feature>
<comment type="similarity">
    <text evidence="2 19">Belongs to the cation transport ATPase (P-type) (TC 3.A.3) family. Type IIB subfamily.</text>
</comment>
<reference evidence="23 24" key="1">
    <citation type="submission" date="2019-07" db="EMBL/GenBank/DDBJ databases">
        <title>WGS assembly of Gossypium mustelinum.</title>
        <authorList>
            <person name="Chen Z.J."/>
            <person name="Sreedasyam A."/>
            <person name="Ando A."/>
            <person name="Song Q."/>
            <person name="De L."/>
            <person name="Hulse-Kemp A."/>
            <person name="Ding M."/>
            <person name="Ye W."/>
            <person name="Kirkbride R."/>
            <person name="Jenkins J."/>
            <person name="Plott C."/>
            <person name="Lovell J."/>
            <person name="Lin Y.-M."/>
            <person name="Vaughn R."/>
            <person name="Liu B."/>
            <person name="Li W."/>
            <person name="Simpson S."/>
            <person name="Scheffler B."/>
            <person name="Saski C."/>
            <person name="Grover C."/>
            <person name="Hu G."/>
            <person name="Conover J."/>
            <person name="Carlson J."/>
            <person name="Shu S."/>
            <person name="Boston L."/>
            <person name="Williams M."/>
            <person name="Peterson D."/>
            <person name="Mcgee K."/>
            <person name="Jones D."/>
            <person name="Wendel J."/>
            <person name="Stelly D."/>
            <person name="Grimwood J."/>
            <person name="Schmutz J."/>
        </authorList>
    </citation>
    <scope>NUCLEOTIDE SEQUENCE [LARGE SCALE GENOMIC DNA]</scope>
    <source>
        <strain evidence="23">1408120.09</strain>
    </source>
</reference>
<dbReference type="InterPro" id="IPR023214">
    <property type="entry name" value="HAD_sf"/>
</dbReference>
<dbReference type="GO" id="GO:0016887">
    <property type="term" value="F:ATP hydrolysis activity"/>
    <property type="evidence" value="ECO:0007669"/>
    <property type="project" value="InterPro"/>
</dbReference>
<sequence>MTTIFEPNLICSEHTIQVPPSLSTSDKAWHSIFASKKFSSLLTKSPTPKEEAKVVRRSPSHVSVNVMQENPLYQIDQRTLIELVKEKKLDRLQEFGGVNGVASNFGTDTQVGISGGADDVARLRNTFGSNTYNKPPTKGFFHFVIEALKEPAVMILLGCAALSLGFKIKAHGHKDSWYEVGSNFAAVFLPIVVSAISNYMQNRQFKELSRTNNKILVDVVRGGQRQQIRMFDVVVGDIVCLKMGDQVPADGLFLDGHSLQVDESSMTGETEHTEVNSSQNPFLLSWTKVAHGDARMLVTSVGSNTTWGQISRETNEQTPLQARLNKLSLSIAKVGLAVAFPVLLVLLVRYFTGHTKDEKGNREFHRSKAKTSDIINAIVGIATTAITTVAEGLPLVVTLTLAYSMKKMVADQAMVRKLSACETMGSTTTICTNKTGTLTLNRMKVTKFWLGQESMEEGASSISPFVVDLIHQGVALNTTGSFYRASPGTEYEFSGSPTEKAILSWAVVELKMDVEKTKKSCAVLQVEAFISQRRRSGVLIERNDDDTVHVHWKGAAEMILAMCSSYYDASGVVKDLDDGERTKFEEIIQGMAASSLRCIAFAHKQVPEEEYQNLKEQKKLKEDSLALLGLVGIKDPFRPGVKKAVEDCQYAGVNIKMITGDNVFTARAIATECGILKPGQDLSSGAVVEGEEFRKYTLQERMEKVEKIQVMARSSPFDKLLMVQCLKQKGHVVAFTGDGTDDAPALKEADIGLSMGIQGTEAAKESSDIVILDDSFASVATVLRWGRCVYTNIQKFIQFLLTVNVSALCINFIAAVSTGEVPLTTVQLLWVNLYMDTLGALALATELPTKELLEKPPVGRTEPLITNIMWRNLLAQALYQIAVLLTLQFNGESIFGVTKKVNHTLIFNTFMLCQVFNNFNARKLEKKNVFDDIHKNKMFIGIIGVTIVLQVVMVEFLKRFTDTERLNWGQWGACIAIAAASCPLGWAVKCLPVPKKPIFSYLKWNAIAITAECEILKLDKDMSSCVVERMEKVEKIQVMARSTSSDKLLMVQGLKQKGQVVAVTGDGTNDAPALKEADIGLSMGIQGTEVAKESSDIIILDDNFASVTMVLWWGKRVYTNIQKFIRFLLTVNVAALCIDFIAAMSEGERPTKELMAKPPISRTELLITNIMWRKVVSSSIPNSTLQFNGESILRVTIVLQVVMVEFLKRFTDTERLNWGQWGSLHRHFSKF</sequence>
<evidence type="ECO:0000259" key="21">
    <source>
        <dbReference type="Pfam" id="PF00689"/>
    </source>
</evidence>
<evidence type="ECO:0000256" key="19">
    <source>
        <dbReference type="RuleBase" id="RU361146"/>
    </source>
</evidence>
<evidence type="ECO:0000256" key="13">
    <source>
        <dbReference type="ARBA" id="ARBA00022989"/>
    </source>
</evidence>
<dbReference type="AlphaFoldDB" id="A0A5D2Y1K5"/>
<dbReference type="FunFam" id="2.70.150.10:FF:000029">
    <property type="entry name" value="Calcium-transporting ATPase"/>
    <property type="match status" value="1"/>
</dbReference>
<keyword evidence="14" id="KW-0007">Acetylation</keyword>
<dbReference type="NCBIfam" id="TIGR01494">
    <property type="entry name" value="ATPase_P-type"/>
    <property type="match status" value="2"/>
</dbReference>
<feature type="transmembrane region" description="Helical" evidence="19">
    <location>
        <begin position="1124"/>
        <end position="1145"/>
    </location>
</feature>
<evidence type="ECO:0000256" key="1">
    <source>
        <dbReference type="ARBA" id="ARBA00004141"/>
    </source>
</evidence>
<dbReference type="EC" id="7.2.2.10" evidence="19"/>
<keyword evidence="6" id="KW-0479">Metal-binding</keyword>
<evidence type="ECO:0000256" key="16">
    <source>
        <dbReference type="ARBA" id="ARBA00023136"/>
    </source>
</evidence>
<dbReference type="SUPFAM" id="SSF81660">
    <property type="entry name" value="Metal cation-transporting ATPase, ATP-binding domain N"/>
    <property type="match status" value="1"/>
</dbReference>
<dbReference type="SUPFAM" id="SSF81653">
    <property type="entry name" value="Calcium ATPase, transduction domain A"/>
    <property type="match status" value="1"/>
</dbReference>
<dbReference type="PANTHER" id="PTHR24093">
    <property type="entry name" value="CATION TRANSPORTING ATPASE"/>
    <property type="match status" value="1"/>
</dbReference>
<dbReference type="Gene3D" id="3.40.50.1000">
    <property type="entry name" value="HAD superfamily/HAD-like"/>
    <property type="match status" value="2"/>
</dbReference>
<dbReference type="Gene3D" id="1.20.1110.10">
    <property type="entry name" value="Calcium-transporting ATPase, transmembrane domain"/>
    <property type="match status" value="2"/>
</dbReference>
<comment type="function">
    <text evidence="19">Catalyzes the hydrolysis of ATP coupled with the transport of calcium.</text>
</comment>
<dbReference type="GO" id="GO:0046872">
    <property type="term" value="F:metal ion binding"/>
    <property type="evidence" value="ECO:0007669"/>
    <property type="project" value="UniProtKB-KW"/>
</dbReference>
<dbReference type="InterPro" id="IPR023299">
    <property type="entry name" value="ATPase_P-typ_cyto_dom_N"/>
</dbReference>
<keyword evidence="12" id="KW-1278">Translocase</keyword>
<keyword evidence="5 19" id="KW-0812">Transmembrane</keyword>
<dbReference type="InterPro" id="IPR008250">
    <property type="entry name" value="ATPase_P-typ_transduc_dom_A_sf"/>
</dbReference>
<evidence type="ECO:0000256" key="5">
    <source>
        <dbReference type="ARBA" id="ARBA00022692"/>
    </source>
</evidence>
<dbReference type="PANTHER" id="PTHR24093:SF434">
    <property type="entry name" value="CALCIUM-TRANSPORTING ATPASE 13, PLASMA MEMBRANE-TYPE-RELATED"/>
    <property type="match status" value="1"/>
</dbReference>
<dbReference type="InterPro" id="IPR006068">
    <property type="entry name" value="ATPase_P-typ_cation-transptr_C"/>
</dbReference>
<evidence type="ECO:0000259" key="22">
    <source>
        <dbReference type="Pfam" id="PF00690"/>
    </source>
</evidence>
<dbReference type="Pfam" id="PF00689">
    <property type="entry name" value="Cation_ATPase_C"/>
    <property type="match status" value="1"/>
</dbReference>
<evidence type="ECO:0000256" key="10">
    <source>
        <dbReference type="ARBA" id="ARBA00022842"/>
    </source>
</evidence>
<evidence type="ECO:0000313" key="23">
    <source>
        <dbReference type="EMBL" id="TYJ20134.1"/>
    </source>
</evidence>
<evidence type="ECO:0000259" key="20">
    <source>
        <dbReference type="Pfam" id="PF00122"/>
    </source>
</evidence>
<dbReference type="Pfam" id="PF00122">
    <property type="entry name" value="E1-E2_ATPase"/>
    <property type="match status" value="1"/>
</dbReference>
<dbReference type="SUPFAM" id="SSF81665">
    <property type="entry name" value="Calcium ATPase, transmembrane domain M"/>
    <property type="match status" value="2"/>
</dbReference>
<evidence type="ECO:0000256" key="18">
    <source>
        <dbReference type="ARBA" id="ARBA00053300"/>
    </source>
</evidence>
<keyword evidence="15 19" id="KW-0406">Ion transport</keyword>
<keyword evidence="4 19" id="KW-0109">Calcium transport</keyword>
<protein>
    <recommendedName>
        <fullName evidence="19">Calcium-transporting ATPase</fullName>
        <ecNumber evidence="19">7.2.2.10</ecNumber>
    </recommendedName>
</protein>
<dbReference type="Proteomes" id="UP000323597">
    <property type="component" value="Chromosome A09"/>
</dbReference>
<comment type="function">
    <text evidence="18">This magnesium-dependent enzyme catalyzes the hydrolysis of ATP coupled with the translocation of calcium from the cytosol out of the cell or into organelles.</text>
</comment>
<organism evidence="23 24">
    <name type="scientific">Gossypium mustelinum</name>
    <name type="common">Cotton</name>
    <name type="synonym">Gossypium caicoense</name>
    <dbReference type="NCBI Taxonomy" id="34275"/>
    <lineage>
        <taxon>Eukaryota</taxon>
        <taxon>Viridiplantae</taxon>
        <taxon>Streptophyta</taxon>
        <taxon>Embryophyta</taxon>
        <taxon>Tracheophyta</taxon>
        <taxon>Spermatophyta</taxon>
        <taxon>Magnoliopsida</taxon>
        <taxon>eudicotyledons</taxon>
        <taxon>Gunneridae</taxon>
        <taxon>Pentapetalae</taxon>
        <taxon>rosids</taxon>
        <taxon>malvids</taxon>
        <taxon>Malvales</taxon>
        <taxon>Malvaceae</taxon>
        <taxon>Malvoideae</taxon>
        <taxon>Gossypium</taxon>
    </lineage>
</organism>
<feature type="domain" description="Cation-transporting P-type ATPase N-terminal" evidence="22">
    <location>
        <begin position="96"/>
        <end position="163"/>
    </location>
</feature>
<evidence type="ECO:0000256" key="6">
    <source>
        <dbReference type="ARBA" id="ARBA00022723"/>
    </source>
</evidence>
<gene>
    <name evidence="23" type="ORF">E1A91_A09G240800v1</name>
</gene>
<dbReference type="InterPro" id="IPR059000">
    <property type="entry name" value="ATPase_P-type_domA"/>
</dbReference>
<evidence type="ECO:0000256" key="12">
    <source>
        <dbReference type="ARBA" id="ARBA00022967"/>
    </source>
</evidence>
<evidence type="ECO:0000256" key="4">
    <source>
        <dbReference type="ARBA" id="ARBA00022568"/>
    </source>
</evidence>
<dbReference type="Gene3D" id="2.70.150.10">
    <property type="entry name" value="Calcium-transporting ATPase, cytoplasmic transduction domain A"/>
    <property type="match status" value="1"/>
</dbReference>
<dbReference type="NCBIfam" id="TIGR01517">
    <property type="entry name" value="ATPase-IIB_Ca"/>
    <property type="match status" value="1"/>
</dbReference>
<feature type="domain" description="P-type ATPase A" evidence="20">
    <location>
        <begin position="217"/>
        <end position="314"/>
    </location>
</feature>
<keyword evidence="8 19" id="KW-0106">Calcium</keyword>